<dbReference type="RefSeq" id="WP_010782301.1">
    <property type="nucleotide sequence ID" value="NZ_ASWH01000004.1"/>
</dbReference>
<dbReference type="PATRIC" id="fig|1158614.3.peg.3970"/>
<organism evidence="2 4">
    <name type="scientific">Enterococcus gilvus ATCC BAA-350</name>
    <dbReference type="NCBI Taxonomy" id="1158614"/>
    <lineage>
        <taxon>Bacteria</taxon>
        <taxon>Bacillati</taxon>
        <taxon>Bacillota</taxon>
        <taxon>Bacilli</taxon>
        <taxon>Lactobacillales</taxon>
        <taxon>Enterococcaceae</taxon>
        <taxon>Enterococcus</taxon>
    </lineage>
</organism>
<dbReference type="eggNOG" id="COG2211">
    <property type="taxonomic scope" value="Bacteria"/>
</dbReference>
<dbReference type="Proteomes" id="UP000013750">
    <property type="component" value="Unassembled WGS sequence"/>
</dbReference>
<keyword evidence="1" id="KW-0812">Transmembrane</keyword>
<keyword evidence="1" id="KW-1133">Transmembrane helix</keyword>
<dbReference type="AlphaFoldDB" id="R2XF51"/>
<evidence type="ECO:0000256" key="1">
    <source>
        <dbReference type="SAM" id="Phobius"/>
    </source>
</evidence>
<dbReference type="EMBL" id="AJDQ01000014">
    <property type="protein sequence ID" value="EOI53248.1"/>
    <property type="molecule type" value="Genomic_DNA"/>
</dbReference>
<reference evidence="2 4" key="1">
    <citation type="submission" date="2013-02" db="EMBL/GenBank/DDBJ databases">
        <title>The Genome Sequence of Enterococcus gilvus ATCC BAA-350.</title>
        <authorList>
            <consortium name="The Broad Institute Genome Sequencing Platform"/>
            <consortium name="The Broad Institute Genome Sequencing Center for Infectious Disease"/>
            <person name="Earl A.M."/>
            <person name="Gilmore M.S."/>
            <person name="Lebreton F."/>
            <person name="Walker B."/>
            <person name="Young S.K."/>
            <person name="Zeng Q."/>
            <person name="Gargeya S."/>
            <person name="Fitzgerald M."/>
            <person name="Haas B."/>
            <person name="Abouelleil A."/>
            <person name="Alvarado L."/>
            <person name="Arachchi H.M."/>
            <person name="Berlin A.M."/>
            <person name="Chapman S.B."/>
            <person name="Dewar J."/>
            <person name="Goldberg J."/>
            <person name="Griggs A."/>
            <person name="Gujja S."/>
            <person name="Hansen M."/>
            <person name="Howarth C."/>
            <person name="Imamovic A."/>
            <person name="Larimer J."/>
            <person name="McCowan C."/>
            <person name="Murphy C."/>
            <person name="Neiman D."/>
            <person name="Pearson M."/>
            <person name="Priest M."/>
            <person name="Roberts A."/>
            <person name="Saif S."/>
            <person name="Shea T."/>
            <person name="Sisk P."/>
            <person name="Sykes S."/>
            <person name="Wortman J."/>
            <person name="Nusbaum C."/>
            <person name="Birren B."/>
        </authorList>
    </citation>
    <scope>NUCLEOTIDE SEQUENCE [LARGE SCALE GENOMIC DNA]</scope>
    <source>
        <strain evidence="2 4">ATCC BAA-350</strain>
    </source>
</reference>
<reference evidence="3 5" key="2">
    <citation type="submission" date="2013-03" db="EMBL/GenBank/DDBJ databases">
        <title>The Genome Sequence of Enterococcus gilvus ATCC BAA-350 (PacBio/Illumina hybrid assembly).</title>
        <authorList>
            <consortium name="The Broad Institute Genomics Platform"/>
            <consortium name="The Broad Institute Genome Sequencing Center for Infectious Disease"/>
            <person name="Earl A."/>
            <person name="Russ C."/>
            <person name="Gilmore M."/>
            <person name="Surin D."/>
            <person name="Walker B."/>
            <person name="Young S."/>
            <person name="Zeng Q."/>
            <person name="Gargeya S."/>
            <person name="Fitzgerald M."/>
            <person name="Haas B."/>
            <person name="Abouelleil A."/>
            <person name="Allen A.W."/>
            <person name="Alvarado L."/>
            <person name="Arachchi H.M."/>
            <person name="Berlin A.M."/>
            <person name="Chapman S.B."/>
            <person name="Gainer-Dewar J."/>
            <person name="Goldberg J."/>
            <person name="Griggs A."/>
            <person name="Gujja S."/>
            <person name="Hansen M."/>
            <person name="Howarth C."/>
            <person name="Imamovic A."/>
            <person name="Ireland A."/>
            <person name="Larimer J."/>
            <person name="McCowan C."/>
            <person name="Murphy C."/>
            <person name="Pearson M."/>
            <person name="Poon T.W."/>
            <person name="Priest M."/>
            <person name="Roberts A."/>
            <person name="Saif S."/>
            <person name="Shea T."/>
            <person name="Sisk P."/>
            <person name="Sykes S."/>
            <person name="Wortman J."/>
            <person name="Nusbaum C."/>
            <person name="Birren B."/>
        </authorList>
    </citation>
    <scope>NUCLEOTIDE SEQUENCE [LARGE SCALE GENOMIC DNA]</scope>
    <source>
        <strain evidence="3 5">ATCC BAA-350</strain>
    </source>
</reference>
<keyword evidence="5" id="KW-1185">Reference proteome</keyword>
<comment type="caution">
    <text evidence="2">The sequence shown here is derived from an EMBL/GenBank/DDBJ whole genome shotgun (WGS) entry which is preliminary data.</text>
</comment>
<feature type="transmembrane region" description="Helical" evidence="1">
    <location>
        <begin position="69"/>
        <end position="91"/>
    </location>
</feature>
<sequence length="122" mass="13451">MSYQFTPDCYEYGQYKTGLKMRGVPFAAQTFFTKLNGGIATAVSVFALTLIGFREGEGVVQAAGFADKLWTFSCLGGIIGGICTLLILRLYKLNDHDVQLMAKCNNGEISREEAEAQMINQY</sequence>
<proteinExistence type="predicted"/>
<dbReference type="EMBL" id="ASWH01000004">
    <property type="protein sequence ID" value="EOW77596.1"/>
    <property type="molecule type" value="Genomic_DNA"/>
</dbReference>
<dbReference type="Pfam" id="PF13347">
    <property type="entry name" value="MFS_2"/>
    <property type="match status" value="1"/>
</dbReference>
<evidence type="ECO:0000313" key="2">
    <source>
        <dbReference type="EMBL" id="EOI53248.1"/>
    </source>
</evidence>
<evidence type="ECO:0000313" key="5">
    <source>
        <dbReference type="Proteomes" id="UP000014160"/>
    </source>
</evidence>
<keyword evidence="1" id="KW-0472">Membrane</keyword>
<feature type="transmembrane region" description="Helical" evidence="1">
    <location>
        <begin position="31"/>
        <end position="53"/>
    </location>
</feature>
<evidence type="ECO:0000313" key="4">
    <source>
        <dbReference type="Proteomes" id="UP000013750"/>
    </source>
</evidence>
<protein>
    <submittedName>
        <fullName evidence="2">Uncharacterized protein</fullName>
    </submittedName>
</protein>
<accession>R2XF51</accession>
<gene>
    <name evidence="3" type="ORF">I592_04116</name>
    <name evidence="2" type="ORF">UKC_03980</name>
</gene>
<dbReference type="OrthoDB" id="9764596at2"/>
<name>R2XF51_9ENTE</name>
<evidence type="ECO:0000313" key="3">
    <source>
        <dbReference type="EMBL" id="EOW77596.1"/>
    </source>
</evidence>
<dbReference type="Proteomes" id="UP000014160">
    <property type="component" value="Unassembled WGS sequence"/>
</dbReference>
<dbReference type="HOGENOM" id="CLU_2023170_0_0_9"/>